<evidence type="ECO:0000313" key="2">
    <source>
        <dbReference type="EMBL" id="CAB4809446.1"/>
    </source>
</evidence>
<dbReference type="AlphaFoldDB" id="A0A6J6YQL9"/>
<reference evidence="2" key="1">
    <citation type="submission" date="2020-05" db="EMBL/GenBank/DDBJ databases">
        <authorList>
            <person name="Chiriac C."/>
            <person name="Salcher M."/>
            <person name="Ghai R."/>
            <person name="Kavagutti S V."/>
        </authorList>
    </citation>
    <scope>NUCLEOTIDE SEQUENCE</scope>
</reference>
<feature type="transmembrane region" description="Helical" evidence="1">
    <location>
        <begin position="20"/>
        <end position="42"/>
    </location>
</feature>
<evidence type="ECO:0000256" key="1">
    <source>
        <dbReference type="SAM" id="Phobius"/>
    </source>
</evidence>
<accession>A0A6J6YQL9</accession>
<name>A0A6J6YQL9_9ZZZZ</name>
<gene>
    <name evidence="2" type="ORF">UFOPK3004_01133</name>
</gene>
<keyword evidence="1" id="KW-1133">Transmembrane helix</keyword>
<sequence length="71" mass="7673">MAAQRVRIIVMFPPLIVDSYAQFVTVALIVVVNYTIIIKTLSQNQAGLRRARGLVASTASGNGWPVISSTQ</sequence>
<keyword evidence="1" id="KW-0812">Transmembrane</keyword>
<proteinExistence type="predicted"/>
<protein>
    <submittedName>
        <fullName evidence="2">Unannotated protein</fullName>
    </submittedName>
</protein>
<keyword evidence="1" id="KW-0472">Membrane</keyword>
<dbReference type="EMBL" id="CAFAAL010000102">
    <property type="protein sequence ID" value="CAB4809446.1"/>
    <property type="molecule type" value="Genomic_DNA"/>
</dbReference>
<organism evidence="2">
    <name type="scientific">freshwater metagenome</name>
    <dbReference type="NCBI Taxonomy" id="449393"/>
    <lineage>
        <taxon>unclassified sequences</taxon>
        <taxon>metagenomes</taxon>
        <taxon>ecological metagenomes</taxon>
    </lineage>
</organism>